<protein>
    <recommendedName>
        <fullName evidence="10">Mg2+ transporter</fullName>
    </recommendedName>
</protein>
<feature type="transmembrane region" description="Helical" evidence="7">
    <location>
        <begin position="1266"/>
        <end position="1290"/>
    </location>
</feature>
<feature type="region of interest" description="Disordered" evidence="6">
    <location>
        <begin position="1"/>
        <end position="27"/>
    </location>
</feature>
<name>A0A9W8PGL4_9HYPO</name>
<organism evidence="8 9">
    <name type="scientific">Fusarium irregulare</name>
    <dbReference type="NCBI Taxonomy" id="2494466"/>
    <lineage>
        <taxon>Eukaryota</taxon>
        <taxon>Fungi</taxon>
        <taxon>Dikarya</taxon>
        <taxon>Ascomycota</taxon>
        <taxon>Pezizomycotina</taxon>
        <taxon>Sordariomycetes</taxon>
        <taxon>Hypocreomycetidae</taxon>
        <taxon>Hypocreales</taxon>
        <taxon>Nectriaceae</taxon>
        <taxon>Fusarium</taxon>
        <taxon>Fusarium incarnatum-equiseti species complex</taxon>
    </lineage>
</organism>
<evidence type="ECO:0000256" key="2">
    <source>
        <dbReference type="ARBA" id="ARBA00022692"/>
    </source>
</evidence>
<dbReference type="InterPro" id="IPR002523">
    <property type="entry name" value="MgTranspt_CorA/ZnTranspt_ZntB"/>
</dbReference>
<sequence>MEDSNIMEDSNTMEDSGRTSTYSFGDDGLTATASPSGRLLRISRHFPGEKLGYCVDYCDISEPYMTISRITEFVSSANDPDHNIGFYPDQESWLSAAENARVNFTNDRWPVFHIKGDYGRCKIQYSISGGAVYQTFDFSKGRPPMTLMSDLLLRQLDFIDDSNQFNEADENDCGYQTHLLDEGRCIKRSHKLGPDNNKHAALFVHAFSGNIALTFEKFTKHQDAASEEDSTMAEQGVREDSDAAEGIDEEGDAGSDCSEEYDAKTYYRILDDNSVSRPTRITFIYVLSLEAGELESPPEPLKFTAAPKFLKMNPSKRMFTPTNPDLNLALRRNLEYILSVCSIPIYPDAEDDEEFAVALTCGDIDGHRVITAASFHCFQFLLMSLKHFVSSLEHGEHDYPEALNCNSCSLIKRIRKVLKGHLRWVFGERYRNLANNPSCPHSWVNGEEIEGWKDNIYLSYESLVDAPFQFIKAGDYKEYDREWEVPKTAKYAVRTWVKKLDKKNKLGCYAFPCDMEEPTHNFFFTDHVLIWRAAKCVELLGLKSELSVTIPHEKEYGIQKRLRKREYLPGRIQNQILKRFTAENPASQKRMLSVSRSPGHIQFLLRTRDTLLFHAMDSQLFDKPGAKLTHSGNEWQNKIDIWKNLVNCQPLHEDNEDDSWDEPIRFALSIAMAFKGKSMNSRSPREMHKHGMDVLMQSKWSNGLFPGQLDIDGEPALYDEDLKIDEYWSNSFEIPCLLWKYSEYPMERKSTILSPGAESELDCELAGPLNALMGYQKSSKSLEQSNSISMKRTFPWHNVLDHTNIVELSDEWLYNVPVFFNGYGDPLDIDWWQFVTDSARQPQLCLESVVIDVPRSTTGNKKLPSLEEMTKYLSRSELKDLMVETRLPWKAKKRLCVLFAADPQANVPYPQTAYESDVMFNFYERHKSCIKHFSEDIAAEMNIWVTEFHLSFHALDHSTLEASSPTEYGPSETKGLVGLASLHIAVGCKRLQRVVMSLRFDGDFWDRYWTCYFLFTDPHWAGSESLVGAREDIDTALRLILYNEGRADRLHLDYSKHHWRQRRILELLLFQAMVDRMYQCTVEIMEESKSITKEDDIFPDNFRSAPNMRDYDAVRHSIYVCRKHKQRLQTVEQDMAENFTQIDLWLKRELERQTERPRWTFNDEMKYRGIIIKLLNQNNHTIRNLRRSQSSLQILIEKLNRMLQELERGFGSLEKDLEKQDRVREANRNADIRRFTYVTVIFLPLGFATGIFSMNGAPSGTTLRNMILTAAAAFAITALLMICAMNLDLIRKPYQKAAKRALNQKGEILEFFDKARGKWEDYKLAKKPSDENEEGQRDGDGIELVEIESRSGGAAMRKGRQSWDSQRRSWRSEGSDQMEPVRSSDNIV</sequence>
<evidence type="ECO:0000256" key="1">
    <source>
        <dbReference type="ARBA" id="ARBA00004141"/>
    </source>
</evidence>
<evidence type="ECO:0000256" key="6">
    <source>
        <dbReference type="SAM" id="MobiDB-lite"/>
    </source>
</evidence>
<proteinExistence type="predicted"/>
<accession>A0A9W8PGL4</accession>
<keyword evidence="3 7" id="KW-1133">Transmembrane helix</keyword>
<evidence type="ECO:0000313" key="9">
    <source>
        <dbReference type="Proteomes" id="UP001152130"/>
    </source>
</evidence>
<dbReference type="Pfam" id="PF01544">
    <property type="entry name" value="CorA"/>
    <property type="match status" value="1"/>
</dbReference>
<keyword evidence="9" id="KW-1185">Reference proteome</keyword>
<feature type="transmembrane region" description="Helical" evidence="7">
    <location>
        <begin position="1235"/>
        <end position="1254"/>
    </location>
</feature>
<keyword evidence="5" id="KW-0175">Coiled coil</keyword>
<evidence type="ECO:0000256" key="7">
    <source>
        <dbReference type="SAM" id="Phobius"/>
    </source>
</evidence>
<dbReference type="SUPFAM" id="SSF144083">
    <property type="entry name" value="Magnesium transport protein CorA, transmembrane region"/>
    <property type="match status" value="1"/>
</dbReference>
<feature type="compositionally biased region" description="Acidic residues" evidence="6">
    <location>
        <begin position="242"/>
        <end position="257"/>
    </location>
</feature>
<dbReference type="Proteomes" id="UP001152130">
    <property type="component" value="Unassembled WGS sequence"/>
</dbReference>
<dbReference type="EMBL" id="JAPDHF010000020">
    <property type="protein sequence ID" value="KAJ4006075.1"/>
    <property type="molecule type" value="Genomic_DNA"/>
</dbReference>
<dbReference type="OrthoDB" id="5361176at2759"/>
<reference evidence="8" key="1">
    <citation type="submission" date="2022-10" db="EMBL/GenBank/DDBJ databases">
        <title>Fusarium specimens isolated from Avocado Roots.</title>
        <authorList>
            <person name="Stajich J."/>
            <person name="Roper C."/>
            <person name="Heimlech-Rivalta G."/>
        </authorList>
    </citation>
    <scope>NUCLEOTIDE SEQUENCE</scope>
    <source>
        <strain evidence="8">CF00143</strain>
    </source>
</reference>
<evidence type="ECO:0000256" key="4">
    <source>
        <dbReference type="ARBA" id="ARBA00023136"/>
    </source>
</evidence>
<keyword evidence="4 7" id="KW-0472">Membrane</keyword>
<evidence type="ECO:0000313" key="8">
    <source>
        <dbReference type="EMBL" id="KAJ4006075.1"/>
    </source>
</evidence>
<evidence type="ECO:0000256" key="3">
    <source>
        <dbReference type="ARBA" id="ARBA00022989"/>
    </source>
</evidence>
<feature type="coiled-coil region" evidence="5">
    <location>
        <begin position="1182"/>
        <end position="1223"/>
    </location>
</feature>
<feature type="compositionally biased region" description="Basic and acidic residues" evidence="6">
    <location>
        <begin position="1365"/>
        <end position="1374"/>
    </location>
</feature>
<evidence type="ECO:0000256" key="5">
    <source>
        <dbReference type="SAM" id="Coils"/>
    </source>
</evidence>
<comment type="caution">
    <text evidence="8">The sequence shown here is derived from an EMBL/GenBank/DDBJ whole genome shotgun (WGS) entry which is preliminary data.</text>
</comment>
<evidence type="ECO:0008006" key="10">
    <source>
        <dbReference type="Google" id="ProtNLM"/>
    </source>
</evidence>
<dbReference type="GO" id="GO:0046873">
    <property type="term" value="F:metal ion transmembrane transporter activity"/>
    <property type="evidence" value="ECO:0007669"/>
    <property type="project" value="InterPro"/>
</dbReference>
<feature type="region of interest" description="Disordered" evidence="6">
    <location>
        <begin position="1349"/>
        <end position="1388"/>
    </location>
</feature>
<comment type="subcellular location">
    <subcellularLocation>
        <location evidence="1">Membrane</location>
        <topology evidence="1">Multi-pass membrane protein</topology>
    </subcellularLocation>
</comment>
<dbReference type="InterPro" id="IPR045863">
    <property type="entry name" value="CorA_TM1_TM2"/>
</dbReference>
<keyword evidence="2 7" id="KW-0812">Transmembrane</keyword>
<feature type="region of interest" description="Disordered" evidence="6">
    <location>
        <begin position="223"/>
        <end position="257"/>
    </location>
</feature>
<feature type="compositionally biased region" description="Polar residues" evidence="6">
    <location>
        <begin position="7"/>
        <end position="23"/>
    </location>
</feature>
<gene>
    <name evidence="8" type="ORF">NW766_010901</name>
</gene>
<dbReference type="Gene3D" id="1.20.58.340">
    <property type="entry name" value="Magnesium transport protein CorA, transmembrane region"/>
    <property type="match status" value="1"/>
</dbReference>
<dbReference type="GO" id="GO:0016020">
    <property type="term" value="C:membrane"/>
    <property type="evidence" value="ECO:0007669"/>
    <property type="project" value="UniProtKB-SubCell"/>
</dbReference>